<reference evidence="2" key="1">
    <citation type="journal article" date="2021" name="Sci. Rep.">
        <title>Diploid genomic architecture of Nitzschia inconspicua, an elite biomass production diatom.</title>
        <authorList>
            <person name="Oliver A."/>
            <person name="Podell S."/>
            <person name="Pinowska A."/>
            <person name="Traller J.C."/>
            <person name="Smith S.R."/>
            <person name="McClure R."/>
            <person name="Beliaev A."/>
            <person name="Bohutskyi P."/>
            <person name="Hill E.A."/>
            <person name="Rabines A."/>
            <person name="Zheng H."/>
            <person name="Allen L.Z."/>
            <person name="Kuo A."/>
            <person name="Grigoriev I.V."/>
            <person name="Allen A.E."/>
            <person name="Hazlebeck D."/>
            <person name="Allen E.E."/>
        </authorList>
    </citation>
    <scope>NUCLEOTIDE SEQUENCE</scope>
    <source>
        <strain evidence="2">Hildebrandi</strain>
    </source>
</reference>
<accession>A0A9K3Q3F0</accession>
<gene>
    <name evidence="2" type="ORF">IV203_031813</name>
</gene>
<name>A0A9K3Q3F0_9STRA</name>
<evidence type="ECO:0000313" key="3">
    <source>
        <dbReference type="Proteomes" id="UP000693970"/>
    </source>
</evidence>
<evidence type="ECO:0000313" key="2">
    <source>
        <dbReference type="EMBL" id="KAG7369070.1"/>
    </source>
</evidence>
<feature type="region of interest" description="Disordered" evidence="1">
    <location>
        <begin position="208"/>
        <end position="227"/>
    </location>
</feature>
<evidence type="ECO:0000256" key="1">
    <source>
        <dbReference type="SAM" id="MobiDB-lite"/>
    </source>
</evidence>
<sequence length="459" mass="50775">MEGAAIGGFDEPRLVLYSPSTDDVGVPKSSAAVTSAAVARRRQSQNQEMVPMDPPASALPAALSPNYGSSYIPSDVFVPKRSKSSHCSVVSEITQPVELSTPKPPRHGLLQLSDEVRPSRDILEMRQRLAAIKERRARIKGRQHESIPHFITPGKAIGQLPSDENSRKHHETPDLSTNSKSDPIDESADTSFDTPCTQVTDDFVDPQDLSAAEPAPIPLTPSRSDKQTLPLHSVSISPKSAGLSTCRTLDETVMTSDELCSIPPPETHIISNNSWNLRRLICTSGKTFSSNRVETGFDQIRATQSMDMLVECRMQQHVSGRDALGRMQRRNSRQSAGVPRAASFVQGTTLRREQDGLMDTVSHDQFLIGREALQNCTSYPHPTIPGRAYSEILSENSRFGLDLEESTAPRSLSSCLRKDPWYMTRRMKLERHAESEDLEGSHTMHTVVFVKQKNRKNPS</sequence>
<proteinExistence type="predicted"/>
<keyword evidence="3" id="KW-1185">Reference proteome</keyword>
<organism evidence="2 3">
    <name type="scientific">Nitzschia inconspicua</name>
    <dbReference type="NCBI Taxonomy" id="303405"/>
    <lineage>
        <taxon>Eukaryota</taxon>
        <taxon>Sar</taxon>
        <taxon>Stramenopiles</taxon>
        <taxon>Ochrophyta</taxon>
        <taxon>Bacillariophyta</taxon>
        <taxon>Bacillariophyceae</taxon>
        <taxon>Bacillariophycidae</taxon>
        <taxon>Bacillariales</taxon>
        <taxon>Bacillariaceae</taxon>
        <taxon>Nitzschia</taxon>
    </lineage>
</organism>
<reference evidence="2" key="2">
    <citation type="submission" date="2021-04" db="EMBL/GenBank/DDBJ databases">
        <authorList>
            <person name="Podell S."/>
        </authorList>
    </citation>
    <scope>NUCLEOTIDE SEQUENCE</scope>
    <source>
        <strain evidence="2">Hildebrandi</strain>
    </source>
</reference>
<comment type="caution">
    <text evidence="2">The sequence shown here is derived from an EMBL/GenBank/DDBJ whole genome shotgun (WGS) entry which is preliminary data.</text>
</comment>
<feature type="compositionally biased region" description="Polar residues" evidence="1">
    <location>
        <begin position="189"/>
        <end position="200"/>
    </location>
</feature>
<protein>
    <submittedName>
        <fullName evidence="2">Uncharacterized protein</fullName>
    </submittedName>
</protein>
<dbReference type="AlphaFoldDB" id="A0A9K3Q3F0"/>
<dbReference type="Proteomes" id="UP000693970">
    <property type="component" value="Unassembled WGS sequence"/>
</dbReference>
<feature type="region of interest" description="Disordered" evidence="1">
    <location>
        <begin position="140"/>
        <end position="202"/>
    </location>
</feature>
<dbReference type="EMBL" id="JAGRRH010000006">
    <property type="protein sequence ID" value="KAG7369070.1"/>
    <property type="molecule type" value="Genomic_DNA"/>
</dbReference>